<evidence type="ECO:0000256" key="1">
    <source>
        <dbReference type="SAM" id="MobiDB-lite"/>
    </source>
</evidence>
<name>A0A8H6XIT0_9AGAR</name>
<dbReference type="PANTHER" id="PTHR42085">
    <property type="entry name" value="F-BOX DOMAIN-CONTAINING PROTEIN"/>
    <property type="match status" value="1"/>
</dbReference>
<dbReference type="OrthoDB" id="4692672at2759"/>
<proteinExistence type="predicted"/>
<organism evidence="2 3">
    <name type="scientific">Mycena venus</name>
    <dbReference type="NCBI Taxonomy" id="2733690"/>
    <lineage>
        <taxon>Eukaryota</taxon>
        <taxon>Fungi</taxon>
        <taxon>Dikarya</taxon>
        <taxon>Basidiomycota</taxon>
        <taxon>Agaricomycotina</taxon>
        <taxon>Agaricomycetes</taxon>
        <taxon>Agaricomycetidae</taxon>
        <taxon>Agaricales</taxon>
        <taxon>Marasmiineae</taxon>
        <taxon>Mycenaceae</taxon>
        <taxon>Mycena</taxon>
    </lineage>
</organism>
<gene>
    <name evidence="2" type="ORF">MVEN_01818700</name>
</gene>
<evidence type="ECO:0000313" key="3">
    <source>
        <dbReference type="Proteomes" id="UP000620124"/>
    </source>
</evidence>
<dbReference type="AlphaFoldDB" id="A0A8H6XIT0"/>
<accession>A0A8H6XIT0</accession>
<dbReference type="InterPro" id="IPR038883">
    <property type="entry name" value="AN11006-like"/>
</dbReference>
<comment type="caution">
    <text evidence="2">The sequence shown here is derived from an EMBL/GenBank/DDBJ whole genome shotgun (WGS) entry which is preliminary data.</text>
</comment>
<dbReference type="PANTHER" id="PTHR42085:SF2">
    <property type="entry name" value="F-BOX DOMAIN-CONTAINING PROTEIN"/>
    <property type="match status" value="1"/>
</dbReference>
<dbReference type="EMBL" id="JACAZI010000017">
    <property type="protein sequence ID" value="KAF7342303.1"/>
    <property type="molecule type" value="Genomic_DNA"/>
</dbReference>
<keyword evidence="3" id="KW-1185">Reference proteome</keyword>
<dbReference type="Proteomes" id="UP000620124">
    <property type="component" value="Unassembled WGS sequence"/>
</dbReference>
<feature type="region of interest" description="Disordered" evidence="1">
    <location>
        <begin position="228"/>
        <end position="277"/>
    </location>
</feature>
<protein>
    <submittedName>
        <fullName evidence="2">Uncharacterized protein</fullName>
    </submittedName>
</protein>
<evidence type="ECO:0000313" key="2">
    <source>
        <dbReference type="EMBL" id="KAF7342303.1"/>
    </source>
</evidence>
<sequence length="277" mass="31081">MASLQIHQAADNQPTLLGIPAELRIKIYEHLFTDLIEELSDNLFAVFSFYDHLYNYTSAYLDSHVGRTELTPILQTNRQIHDEALSVLCEQAEFVIDVSGGDDSDDEERAATRFSEAACRQVLAFTRHLKVNLQPESSGNADRFIRRLVRFLDAIQNGANLCSLKLFVNAPGEMVGKESMDRILDTLAVLRTQGNSIQVYLGGVGEEQVSDERLTLLLDAINGDNMGRGHNALEPTRWGDGESDMDSDERSIVSEIEGDMYDMGDDHEVEYSDWEDD</sequence>
<reference evidence="2" key="1">
    <citation type="submission" date="2020-05" db="EMBL/GenBank/DDBJ databases">
        <title>Mycena genomes resolve the evolution of fungal bioluminescence.</title>
        <authorList>
            <person name="Tsai I.J."/>
        </authorList>
    </citation>
    <scope>NUCLEOTIDE SEQUENCE</scope>
    <source>
        <strain evidence="2">CCC161011</strain>
    </source>
</reference>